<evidence type="ECO:0000313" key="3">
    <source>
        <dbReference type="Proteomes" id="UP000238413"/>
    </source>
</evidence>
<feature type="domain" description="SnoaL-like" evidence="1">
    <location>
        <begin position="2"/>
        <end position="146"/>
    </location>
</feature>
<dbReference type="Gene3D" id="3.10.450.50">
    <property type="match status" value="1"/>
</dbReference>
<keyword evidence="3" id="KW-1185">Reference proteome</keyword>
<dbReference type="InterPro" id="IPR037401">
    <property type="entry name" value="SnoaL-like"/>
</dbReference>
<sequence>MSDRHEITELLARYGQALEERDGEALAELFAQDGEFQIFSRYGRDDYVAHGADVIGRASIRAMMQNSSLPAGRGMHYLTTDHIVEITGDTARMRAQFVVVESNADARPEPDNGWPFGFNMVHGGLALTMIGRYDSHLLRTEDGWVFTLHQVKHNLPMALPPKK</sequence>
<gene>
    <name evidence="2" type="ORF">C4B68_02080</name>
</gene>
<evidence type="ECO:0000259" key="1">
    <source>
        <dbReference type="Pfam" id="PF13577"/>
    </source>
</evidence>
<proteinExistence type="predicted"/>
<dbReference type="Pfam" id="PF13577">
    <property type="entry name" value="SnoaL_4"/>
    <property type="match status" value="1"/>
</dbReference>
<accession>A0ABM6SKX9</accession>
<dbReference type="InterPro" id="IPR032710">
    <property type="entry name" value="NTF2-like_dom_sf"/>
</dbReference>
<evidence type="ECO:0000313" key="2">
    <source>
        <dbReference type="EMBL" id="AVH54793.1"/>
    </source>
</evidence>
<dbReference type="RefSeq" id="WP_099505943.1">
    <property type="nucleotide sequence ID" value="NZ_CP026652.1"/>
</dbReference>
<dbReference type="SUPFAM" id="SSF54427">
    <property type="entry name" value="NTF2-like"/>
    <property type="match status" value="1"/>
</dbReference>
<name>A0ABM6SKX9_9ACTN</name>
<reference evidence="2 3" key="1">
    <citation type="submission" date="2018-02" db="EMBL/GenBank/DDBJ databases">
        <title>Complete genome sequence of Streptomyces dengpaensis, the producer of angucyclines.</title>
        <authorList>
            <person name="Yumei L."/>
        </authorList>
    </citation>
    <scope>NUCLEOTIDE SEQUENCE [LARGE SCALE GENOMIC DNA]</scope>
    <source>
        <strain evidence="2 3">XZHG99</strain>
    </source>
</reference>
<organism evidence="2 3">
    <name type="scientific">Streptomyces dengpaensis</name>
    <dbReference type="NCBI Taxonomy" id="2049881"/>
    <lineage>
        <taxon>Bacteria</taxon>
        <taxon>Bacillati</taxon>
        <taxon>Actinomycetota</taxon>
        <taxon>Actinomycetes</taxon>
        <taxon>Kitasatosporales</taxon>
        <taxon>Streptomycetaceae</taxon>
        <taxon>Streptomyces</taxon>
    </lineage>
</organism>
<dbReference type="EMBL" id="CP026652">
    <property type="protein sequence ID" value="AVH54793.1"/>
    <property type="molecule type" value="Genomic_DNA"/>
</dbReference>
<protein>
    <submittedName>
        <fullName evidence="2">Nuclear transport factor 2 family protein</fullName>
    </submittedName>
</protein>
<dbReference type="Proteomes" id="UP000238413">
    <property type="component" value="Chromosome"/>
</dbReference>